<evidence type="ECO:0000313" key="1">
    <source>
        <dbReference type="EMBL" id="PJG53699.1"/>
    </source>
</evidence>
<dbReference type="AlphaFoldDB" id="A0A2M8R7D1"/>
<dbReference type="Pfam" id="PF14559">
    <property type="entry name" value="TPR_19"/>
    <property type="match status" value="1"/>
</dbReference>
<dbReference type="Proteomes" id="UP000231194">
    <property type="component" value="Unassembled WGS sequence"/>
</dbReference>
<protein>
    <submittedName>
        <fullName evidence="1">Uncharacterized protein</fullName>
    </submittedName>
</protein>
<dbReference type="OrthoDB" id="7817412at2"/>
<dbReference type="EMBL" id="PGVG01000014">
    <property type="protein sequence ID" value="PJG53699.1"/>
    <property type="molecule type" value="Genomic_DNA"/>
</dbReference>
<dbReference type="Gene3D" id="1.25.40.10">
    <property type="entry name" value="Tetratricopeptide repeat domain"/>
    <property type="match status" value="1"/>
</dbReference>
<gene>
    <name evidence="1" type="ORF">CVM73_18265</name>
</gene>
<comment type="caution">
    <text evidence="1">The sequence shown here is derived from an EMBL/GenBank/DDBJ whole genome shotgun (WGS) entry which is preliminary data.</text>
</comment>
<keyword evidence="2" id="KW-1185">Reference proteome</keyword>
<proteinExistence type="predicted"/>
<accession>A0A2M8R7D1</accession>
<name>A0A2M8R7D1_9BRAD</name>
<evidence type="ECO:0000313" key="2">
    <source>
        <dbReference type="Proteomes" id="UP000231194"/>
    </source>
</evidence>
<reference evidence="1 2" key="1">
    <citation type="submission" date="2017-11" db="EMBL/GenBank/DDBJ databases">
        <title>Bradyrhizobium forestalis sp. nov., an efficient nitrogen-fixing bacterium isolated from nodules of forest legume species in the Amazon.</title>
        <authorList>
            <person name="Costa E.M."/>
            <person name="Guimaraes A."/>
            <person name="Carvalho T.S."/>
            <person name="Rodrigues T.L."/>
            <person name="Ribeiro P.R.A."/>
            <person name="Lebbe L."/>
            <person name="Willems A."/>
            <person name="Moreira F.M.S."/>
        </authorList>
    </citation>
    <scope>NUCLEOTIDE SEQUENCE [LARGE SCALE GENOMIC DNA]</scope>
    <source>
        <strain evidence="1 2">INPA54B</strain>
    </source>
</reference>
<organism evidence="1 2">
    <name type="scientific">Bradyrhizobium forestalis</name>
    <dbReference type="NCBI Taxonomy" id="1419263"/>
    <lineage>
        <taxon>Bacteria</taxon>
        <taxon>Pseudomonadati</taxon>
        <taxon>Pseudomonadota</taxon>
        <taxon>Alphaproteobacteria</taxon>
        <taxon>Hyphomicrobiales</taxon>
        <taxon>Nitrobacteraceae</taxon>
        <taxon>Bradyrhizobium</taxon>
    </lineage>
</organism>
<dbReference type="SUPFAM" id="SSF48452">
    <property type="entry name" value="TPR-like"/>
    <property type="match status" value="1"/>
</dbReference>
<dbReference type="PROSITE" id="PS51257">
    <property type="entry name" value="PROKAR_LIPOPROTEIN"/>
    <property type="match status" value="1"/>
</dbReference>
<dbReference type="InterPro" id="IPR011990">
    <property type="entry name" value="TPR-like_helical_dom_sf"/>
</dbReference>
<sequence length="206" mass="22251">MNSCKVNVLRRRRNFRRHSCSAFPPMLAIVLLAGCANSHKSGLSQQPTSTAELVGAKEVDPGMRERIAHALGRDTDEKALRDALKQRPDNVDAAIPLARALLARKCPNDALEVLDGILLAAPGDLRALNAKAVALDHEGRHREAQELYRQALAAEPANPMLRNNFKLSLALEGKTETGGANPPPQADGRYFSALSRTSQCGGGSEW</sequence>